<dbReference type="Gene3D" id="3.40.50.300">
    <property type="entry name" value="P-loop containing nucleotide triphosphate hydrolases"/>
    <property type="match status" value="1"/>
</dbReference>
<sequence>MTRIVLHIGMNKTGSTAIQSFFLDNAAALGRQGVLYPETGRGRFRQHLELARALGFDLGGRPAPETGPEALRRALDAEIARAGADLVVLSSENFSRRRDPARVAAFFAGHDVRILVYVRRHDDWWASRYAQAVQMVTNPPWDPGFVAYWEHERKRPGLHQSYRGMLESWAGAFGHDALVVRPYEPAQMSPDLVSDMLAAIGAGPGVRGLHGGDVWHNRSLSAEGLAEIDAIQRSRAPGPLRQKRIRAAVDRDAGRAGGLRGAAMIPPDLRWRMVAENLDDYAHIARHHLGRADGRLFMAPLPDREHPP</sequence>
<dbReference type="AlphaFoldDB" id="A0A1Y5TVH4"/>
<accession>A0A1Y5TVH4</accession>
<organism evidence="1 2">
    <name type="scientific">Roseisalinus antarcticus</name>
    <dbReference type="NCBI Taxonomy" id="254357"/>
    <lineage>
        <taxon>Bacteria</taxon>
        <taxon>Pseudomonadati</taxon>
        <taxon>Pseudomonadota</taxon>
        <taxon>Alphaproteobacteria</taxon>
        <taxon>Rhodobacterales</taxon>
        <taxon>Roseobacteraceae</taxon>
        <taxon>Roseisalinus</taxon>
    </lineage>
</organism>
<keyword evidence="2" id="KW-1185">Reference proteome</keyword>
<protein>
    <recommendedName>
        <fullName evidence="3">Sulfotransferase domain protein</fullName>
    </recommendedName>
</protein>
<dbReference type="SUPFAM" id="SSF52540">
    <property type="entry name" value="P-loop containing nucleoside triphosphate hydrolases"/>
    <property type="match status" value="1"/>
</dbReference>
<proteinExistence type="predicted"/>
<evidence type="ECO:0000313" key="2">
    <source>
        <dbReference type="Proteomes" id="UP000193900"/>
    </source>
</evidence>
<dbReference type="RefSeq" id="WP_085880142.1">
    <property type="nucleotide sequence ID" value="NZ_FWFZ01000021.1"/>
</dbReference>
<evidence type="ECO:0008006" key="3">
    <source>
        <dbReference type="Google" id="ProtNLM"/>
    </source>
</evidence>
<dbReference type="Proteomes" id="UP000193900">
    <property type="component" value="Unassembled WGS sequence"/>
</dbReference>
<reference evidence="1 2" key="1">
    <citation type="submission" date="2017-03" db="EMBL/GenBank/DDBJ databases">
        <authorList>
            <person name="Afonso C.L."/>
            <person name="Miller P.J."/>
            <person name="Scott M.A."/>
            <person name="Spackman E."/>
            <person name="Goraichik I."/>
            <person name="Dimitrov K.M."/>
            <person name="Suarez D.L."/>
            <person name="Swayne D.E."/>
        </authorList>
    </citation>
    <scope>NUCLEOTIDE SEQUENCE [LARGE SCALE GENOMIC DNA]</scope>
    <source>
        <strain evidence="1 2">CECT 7023</strain>
    </source>
</reference>
<evidence type="ECO:0000313" key="1">
    <source>
        <dbReference type="EMBL" id="SLN69120.1"/>
    </source>
</evidence>
<dbReference type="OrthoDB" id="547419at2"/>
<dbReference type="EMBL" id="FWFZ01000021">
    <property type="protein sequence ID" value="SLN69120.1"/>
    <property type="molecule type" value="Genomic_DNA"/>
</dbReference>
<dbReference type="InterPro" id="IPR027417">
    <property type="entry name" value="P-loop_NTPase"/>
</dbReference>
<name>A0A1Y5TVH4_9RHOB</name>
<gene>
    <name evidence="1" type="ORF">ROA7023_03357</name>
</gene>